<dbReference type="AlphaFoldDB" id="A0A1T4TL70"/>
<dbReference type="PROSITE" id="PS01124">
    <property type="entry name" value="HTH_ARAC_FAMILY_2"/>
    <property type="match status" value="1"/>
</dbReference>
<dbReference type="PANTHER" id="PTHR43280:SF2">
    <property type="entry name" value="HTH-TYPE TRANSCRIPTIONAL REGULATOR EXSA"/>
    <property type="match status" value="1"/>
</dbReference>
<dbReference type="InterPro" id="IPR018060">
    <property type="entry name" value="HTH_AraC"/>
</dbReference>
<gene>
    <name evidence="5" type="ORF">SAMN04488128_105364</name>
</gene>
<dbReference type="Pfam" id="PF12833">
    <property type="entry name" value="HTH_18"/>
    <property type="match status" value="1"/>
</dbReference>
<keyword evidence="3" id="KW-0804">Transcription</keyword>
<keyword evidence="1" id="KW-0805">Transcription regulation</keyword>
<dbReference type="Gene3D" id="1.10.10.60">
    <property type="entry name" value="Homeodomain-like"/>
    <property type="match status" value="1"/>
</dbReference>
<accession>A0A1T4TL70</accession>
<protein>
    <submittedName>
        <fullName evidence="5">AraC-type DNA-binding protein</fullName>
    </submittedName>
</protein>
<dbReference type="Pfam" id="PF20240">
    <property type="entry name" value="DUF6597"/>
    <property type="match status" value="1"/>
</dbReference>
<feature type="domain" description="HTH araC/xylS-type" evidence="4">
    <location>
        <begin position="155"/>
        <end position="255"/>
    </location>
</feature>
<proteinExistence type="predicted"/>
<reference evidence="6" key="1">
    <citation type="submission" date="2017-02" db="EMBL/GenBank/DDBJ databases">
        <authorList>
            <person name="Varghese N."/>
            <person name="Submissions S."/>
        </authorList>
    </citation>
    <scope>NUCLEOTIDE SEQUENCE [LARGE SCALE GENOMIC DNA]</scope>
    <source>
        <strain evidence="6">DSM 22224</strain>
    </source>
</reference>
<dbReference type="GO" id="GO:0043565">
    <property type="term" value="F:sequence-specific DNA binding"/>
    <property type="evidence" value="ECO:0007669"/>
    <property type="project" value="InterPro"/>
</dbReference>
<dbReference type="SUPFAM" id="SSF46689">
    <property type="entry name" value="Homeodomain-like"/>
    <property type="match status" value="1"/>
</dbReference>
<organism evidence="5 6">
    <name type="scientific">Chitinophaga eiseniae</name>
    <dbReference type="NCBI Taxonomy" id="634771"/>
    <lineage>
        <taxon>Bacteria</taxon>
        <taxon>Pseudomonadati</taxon>
        <taxon>Bacteroidota</taxon>
        <taxon>Chitinophagia</taxon>
        <taxon>Chitinophagales</taxon>
        <taxon>Chitinophagaceae</taxon>
        <taxon>Chitinophaga</taxon>
    </lineage>
</organism>
<evidence type="ECO:0000256" key="3">
    <source>
        <dbReference type="ARBA" id="ARBA00023163"/>
    </source>
</evidence>
<dbReference type="PANTHER" id="PTHR43280">
    <property type="entry name" value="ARAC-FAMILY TRANSCRIPTIONAL REGULATOR"/>
    <property type="match status" value="1"/>
</dbReference>
<dbReference type="InterPro" id="IPR046532">
    <property type="entry name" value="DUF6597"/>
</dbReference>
<dbReference type="SMART" id="SM00342">
    <property type="entry name" value="HTH_ARAC"/>
    <property type="match status" value="1"/>
</dbReference>
<keyword evidence="2 5" id="KW-0238">DNA-binding</keyword>
<keyword evidence="6" id="KW-1185">Reference proteome</keyword>
<evidence type="ECO:0000256" key="2">
    <source>
        <dbReference type="ARBA" id="ARBA00023125"/>
    </source>
</evidence>
<evidence type="ECO:0000313" key="6">
    <source>
        <dbReference type="Proteomes" id="UP000190367"/>
    </source>
</evidence>
<evidence type="ECO:0000259" key="4">
    <source>
        <dbReference type="PROSITE" id="PS01124"/>
    </source>
</evidence>
<dbReference type="InterPro" id="IPR009057">
    <property type="entry name" value="Homeodomain-like_sf"/>
</dbReference>
<evidence type="ECO:0000256" key="1">
    <source>
        <dbReference type="ARBA" id="ARBA00023015"/>
    </source>
</evidence>
<dbReference type="STRING" id="634771.SAMN04488128_105364"/>
<sequence length="271" mass="30446">MQLLPSAILAPYIKNYTVVTIGEDLDNEVFYPSGYMDFVINLSGAAATIINGRRKDLPEIELLGHLTLPTRLTVSKGTVVLIARIYPHAGALFFPNPLSEFTNYATDLYDIRLPEIRELYGRIMEMGAIRDKIAVLEQFFLERLAKQEKHLQKVTMVQQFSRLLLSGDNKLDLPAIARKSGMSERYIQKLCLQHVGISPAALAAVVRFNRALQLVLDTPASLTAIAYEGGYYDQAHFIKEFRKFTGITPSEARRRLVKDDVALQQAVNIGF</sequence>
<evidence type="ECO:0000313" key="5">
    <source>
        <dbReference type="EMBL" id="SKA41206.1"/>
    </source>
</evidence>
<dbReference type="RefSeq" id="WP_078672165.1">
    <property type="nucleotide sequence ID" value="NZ_FUWZ01000005.1"/>
</dbReference>
<dbReference type="GO" id="GO:0003700">
    <property type="term" value="F:DNA-binding transcription factor activity"/>
    <property type="evidence" value="ECO:0007669"/>
    <property type="project" value="InterPro"/>
</dbReference>
<dbReference type="Proteomes" id="UP000190367">
    <property type="component" value="Unassembled WGS sequence"/>
</dbReference>
<dbReference type="EMBL" id="FUWZ01000005">
    <property type="protein sequence ID" value="SKA41206.1"/>
    <property type="molecule type" value="Genomic_DNA"/>
</dbReference>
<name>A0A1T4TL70_9BACT</name>
<dbReference type="OrthoDB" id="655946at2"/>